<evidence type="ECO:0000259" key="7">
    <source>
        <dbReference type="Pfam" id="PF02687"/>
    </source>
</evidence>
<feature type="transmembrane region" description="Helical" evidence="6">
    <location>
        <begin position="281"/>
        <end position="308"/>
    </location>
</feature>
<evidence type="ECO:0000256" key="2">
    <source>
        <dbReference type="ARBA" id="ARBA00022475"/>
    </source>
</evidence>
<dbReference type="Proteomes" id="UP000198916">
    <property type="component" value="Unassembled WGS sequence"/>
</dbReference>
<evidence type="ECO:0000313" key="9">
    <source>
        <dbReference type="EMBL" id="SEL53191.1"/>
    </source>
</evidence>
<keyword evidence="4 6" id="KW-1133">Transmembrane helix</keyword>
<feature type="transmembrane region" description="Helical" evidence="6">
    <location>
        <begin position="761"/>
        <end position="781"/>
    </location>
</feature>
<dbReference type="GO" id="GO:0005886">
    <property type="term" value="C:plasma membrane"/>
    <property type="evidence" value="ECO:0007669"/>
    <property type="project" value="UniProtKB-SubCell"/>
</dbReference>
<name>A0A1H7QYT5_9SPHI</name>
<dbReference type="GO" id="GO:0022857">
    <property type="term" value="F:transmembrane transporter activity"/>
    <property type="evidence" value="ECO:0007669"/>
    <property type="project" value="TreeGrafter"/>
</dbReference>
<feature type="transmembrane region" description="Helical" evidence="6">
    <location>
        <begin position="676"/>
        <end position="699"/>
    </location>
</feature>
<feature type="transmembrane region" description="Helical" evidence="6">
    <location>
        <begin position="21"/>
        <end position="42"/>
    </location>
</feature>
<evidence type="ECO:0000259" key="8">
    <source>
        <dbReference type="Pfam" id="PF12704"/>
    </source>
</evidence>
<sequence length="798" mass="89751">MIKNHLKTAWRTMVLNRTYSITNLIGLSLGLVVVMLISSLVLDELSYDRQWTLRDELYRLRSIHSDKDGNVQFRSDGAPSGLGHALAAQFPEVIDYTNINSMTPKLTIDRLSNRYVDLDVLESDTNFFNLFDTQALEGNPKQIVAHAKNLVITESTHRRYFEGEEVIGKLFYSRPDAGEPDPYVINAILRDLPQNTHLHAEAILIVPHHQPFEPDKAGAQQGQYIHIQQGADTATLAAKINEWYTRQQPEQRHGNIAFTFQSIKDIHLRSVTGWDSPMRDIYVLIGIATLILVLACINFVNLTFAHAVKRTLETGIRKVLGANRIHLISQIGAESLLLFGSALAVAFFGYVLVLPAFEKYLGHPLTLTFHRSLPMLAGLLFFWVLLGIFCSLFPALALSKTKATHELKKRLTILNLPLNTGFTKSLIALQFSIAMVVIICMLTIREQLRYMDAKDLGYKPENLLVLDYTQWEGKSQAFKQTLSQHPGITSVSLSQWSPFSGYAEFTEVEDPENPAHKEHIALFRGDFDLINTLGMQLIDGRKLQPNHALDAVTYDSITLQREIYSNVLVTETTAKNLHLELNSASAPLSHTPVGVVKDFHGASLRYPIALMMIEAQREWDAGCMLVRVADGQEKEALEAVIATWNDFFPNRISRINWLEEQIKNQYLNEQKQYQQLAFFSSISMLIALLGVLGIAIYTIECKVKEIGIRKVLGASVGSIVSLLSASFTKLVFVAAALAFPIAWWLMHNWLNNFAYRIEVPLLLFVLTGLFTFCCMLTVVGFKAFRAASANPVESLRDQ</sequence>
<feature type="domain" description="ABC3 transporter permease C-terminal" evidence="7">
    <location>
        <begin position="287"/>
        <end position="401"/>
    </location>
</feature>
<dbReference type="PANTHER" id="PTHR30572">
    <property type="entry name" value="MEMBRANE COMPONENT OF TRANSPORTER-RELATED"/>
    <property type="match status" value="1"/>
</dbReference>
<evidence type="ECO:0000313" key="10">
    <source>
        <dbReference type="Proteomes" id="UP000198916"/>
    </source>
</evidence>
<dbReference type="InterPro" id="IPR003838">
    <property type="entry name" value="ABC3_permease_C"/>
</dbReference>
<dbReference type="InterPro" id="IPR025857">
    <property type="entry name" value="MacB_PCD"/>
</dbReference>
<protein>
    <submittedName>
        <fullName evidence="9">Putative ABC transport system permease protein</fullName>
    </submittedName>
</protein>
<dbReference type="RefSeq" id="WP_090606764.1">
    <property type="nucleotide sequence ID" value="NZ_FNZR01000006.1"/>
</dbReference>
<dbReference type="AlphaFoldDB" id="A0A1H7QYT5"/>
<reference evidence="10" key="1">
    <citation type="submission" date="2016-10" db="EMBL/GenBank/DDBJ databases">
        <authorList>
            <person name="Varghese N."/>
            <person name="Submissions S."/>
        </authorList>
    </citation>
    <scope>NUCLEOTIDE SEQUENCE [LARGE SCALE GENOMIC DNA]</scope>
    <source>
        <strain evidence="10">Jip14</strain>
    </source>
</reference>
<dbReference type="EMBL" id="FNZR01000006">
    <property type="protein sequence ID" value="SEL53191.1"/>
    <property type="molecule type" value="Genomic_DNA"/>
</dbReference>
<keyword evidence="5 6" id="KW-0472">Membrane</keyword>
<dbReference type="PANTHER" id="PTHR30572:SF18">
    <property type="entry name" value="ABC-TYPE MACROLIDE FAMILY EXPORT SYSTEM PERMEASE COMPONENT 2"/>
    <property type="match status" value="1"/>
</dbReference>
<gene>
    <name evidence="9" type="ORF">SAMN05421740_106184</name>
</gene>
<dbReference type="OrthoDB" id="1451596at2"/>
<comment type="subcellular location">
    <subcellularLocation>
        <location evidence="1">Cell membrane</location>
        <topology evidence="1">Multi-pass membrane protein</topology>
    </subcellularLocation>
</comment>
<feature type="transmembrane region" description="Helical" evidence="6">
    <location>
        <begin position="711"/>
        <end position="741"/>
    </location>
</feature>
<feature type="domain" description="MacB-like periplasmic core" evidence="8">
    <location>
        <begin position="20"/>
        <end position="241"/>
    </location>
</feature>
<evidence type="ECO:0000256" key="4">
    <source>
        <dbReference type="ARBA" id="ARBA00022989"/>
    </source>
</evidence>
<evidence type="ECO:0000256" key="1">
    <source>
        <dbReference type="ARBA" id="ARBA00004651"/>
    </source>
</evidence>
<feature type="transmembrane region" description="Helical" evidence="6">
    <location>
        <begin position="377"/>
        <end position="399"/>
    </location>
</feature>
<dbReference type="Pfam" id="PF12704">
    <property type="entry name" value="MacB_PCD"/>
    <property type="match status" value="1"/>
</dbReference>
<keyword evidence="2" id="KW-1003">Cell membrane</keyword>
<organism evidence="9 10">
    <name type="scientific">Parapedobacter koreensis</name>
    <dbReference type="NCBI Taxonomy" id="332977"/>
    <lineage>
        <taxon>Bacteria</taxon>
        <taxon>Pseudomonadati</taxon>
        <taxon>Bacteroidota</taxon>
        <taxon>Sphingobacteriia</taxon>
        <taxon>Sphingobacteriales</taxon>
        <taxon>Sphingobacteriaceae</taxon>
        <taxon>Parapedobacter</taxon>
    </lineage>
</organism>
<accession>A0A1H7QYT5</accession>
<keyword evidence="10" id="KW-1185">Reference proteome</keyword>
<dbReference type="Pfam" id="PF02687">
    <property type="entry name" value="FtsX"/>
    <property type="match status" value="2"/>
</dbReference>
<evidence type="ECO:0000256" key="6">
    <source>
        <dbReference type="SAM" id="Phobius"/>
    </source>
</evidence>
<dbReference type="InterPro" id="IPR050250">
    <property type="entry name" value="Macrolide_Exporter_MacB"/>
</dbReference>
<feature type="transmembrane region" description="Helical" evidence="6">
    <location>
        <begin position="426"/>
        <end position="444"/>
    </location>
</feature>
<dbReference type="STRING" id="332977.SAMN05421740_106184"/>
<proteinExistence type="predicted"/>
<evidence type="ECO:0000256" key="5">
    <source>
        <dbReference type="ARBA" id="ARBA00023136"/>
    </source>
</evidence>
<keyword evidence="3 6" id="KW-0812">Transmembrane</keyword>
<feature type="domain" description="ABC3 transporter permease C-terminal" evidence="7">
    <location>
        <begin position="678"/>
        <end position="791"/>
    </location>
</feature>
<evidence type="ECO:0000256" key="3">
    <source>
        <dbReference type="ARBA" id="ARBA00022692"/>
    </source>
</evidence>
<feature type="transmembrane region" description="Helical" evidence="6">
    <location>
        <begin position="336"/>
        <end position="357"/>
    </location>
</feature>